<reference evidence="3" key="1">
    <citation type="submission" date="2023-06" db="EMBL/GenBank/DDBJ databases">
        <title>Identification and characterization of horizontal gene transfer across gut microbiota members of farm animals based on homology search.</title>
        <authorList>
            <person name="Zeman M."/>
            <person name="Kubasova T."/>
            <person name="Jahodarova E."/>
            <person name="Nykrynova M."/>
            <person name="Rychlik I."/>
        </authorList>
    </citation>
    <scope>NUCLEOTIDE SEQUENCE [LARGE SCALE GENOMIC DNA]</scope>
    <source>
        <strain evidence="3">ET341</strain>
    </source>
</reference>
<dbReference type="SMART" id="SM00506">
    <property type="entry name" value="A1pp"/>
    <property type="match status" value="1"/>
</dbReference>
<keyword evidence="2" id="KW-0378">Hydrolase</keyword>
<dbReference type="Pfam" id="PF01661">
    <property type="entry name" value="Macro"/>
    <property type="match status" value="1"/>
</dbReference>
<organism evidence="2 3">
    <name type="scientific">Massilimicrobiota timonensis</name>
    <dbReference type="NCBI Taxonomy" id="1776392"/>
    <lineage>
        <taxon>Bacteria</taxon>
        <taxon>Bacillati</taxon>
        <taxon>Bacillota</taxon>
        <taxon>Erysipelotrichia</taxon>
        <taxon>Erysipelotrichales</taxon>
        <taxon>Erysipelotrichaceae</taxon>
        <taxon>Massilimicrobiota</taxon>
    </lineage>
</organism>
<dbReference type="EMBL" id="JAUDCK010000001">
    <property type="protein sequence ID" value="MDM8194777.1"/>
    <property type="molecule type" value="Genomic_DNA"/>
</dbReference>
<dbReference type="NCBIfam" id="NF003163">
    <property type="entry name" value="PRK04143.1"/>
    <property type="match status" value="1"/>
</dbReference>
<dbReference type="InterPro" id="IPR043472">
    <property type="entry name" value="Macro_dom-like"/>
</dbReference>
<comment type="caution">
    <text evidence="2">The sequence shown here is derived from an EMBL/GenBank/DDBJ whole genome shotgun (WGS) entry which is preliminary data.</text>
</comment>
<evidence type="ECO:0000313" key="2">
    <source>
        <dbReference type="EMBL" id="MDM8194777.1"/>
    </source>
</evidence>
<feature type="domain" description="Macro" evidence="1">
    <location>
        <begin position="65"/>
        <end position="251"/>
    </location>
</feature>
<keyword evidence="3" id="KW-1185">Reference proteome</keyword>
<name>A0ABT7UFQ7_9FIRM</name>
<gene>
    <name evidence="2" type="ORF">QUV98_00345</name>
</gene>
<proteinExistence type="predicted"/>
<dbReference type="CDD" id="cd02908">
    <property type="entry name" value="Macro_OAADPr_deacetylase"/>
    <property type="match status" value="1"/>
</dbReference>
<dbReference type="PANTHER" id="PTHR11106:SF27">
    <property type="entry name" value="MACRO DOMAIN-CONTAINING PROTEIN"/>
    <property type="match status" value="1"/>
</dbReference>
<accession>A0ABT7UFQ7</accession>
<dbReference type="SUPFAM" id="SSF52949">
    <property type="entry name" value="Macro domain-like"/>
    <property type="match status" value="1"/>
</dbReference>
<sequence>MTQNERLIYLIQYLLDENNMHIDLPQGHDELFALYRALVNIREAKSVSQTFLNIQDAMLQEENAKKGVVSFDEASDRILLWRGDITRLKVDAIVNAANNQMEGCFVPGHQCIDNAIHTFAGVQLRNECHHLMQRQGYLEPTGQAKITKSYNLPSRYILHTVGPIVTGAVTHKDEVLLASCYESCLRLAEKYQLQSIAFCCISTGVFHFPNEHAAKIAFKTVYEYLQHSTIEKVIFNVFKECDEKIYLKLFN</sequence>
<dbReference type="PANTHER" id="PTHR11106">
    <property type="entry name" value="GANGLIOSIDE INDUCED DIFFERENTIATION ASSOCIATED PROTEIN 2-RELATED"/>
    <property type="match status" value="1"/>
</dbReference>
<dbReference type="RefSeq" id="WP_289526994.1">
    <property type="nucleotide sequence ID" value="NZ_JAUDCK010000001.1"/>
</dbReference>
<dbReference type="InterPro" id="IPR002589">
    <property type="entry name" value="Macro_dom"/>
</dbReference>
<dbReference type="PROSITE" id="PS51154">
    <property type="entry name" value="MACRO"/>
    <property type="match status" value="1"/>
</dbReference>
<evidence type="ECO:0000259" key="1">
    <source>
        <dbReference type="PROSITE" id="PS51154"/>
    </source>
</evidence>
<dbReference type="Proteomes" id="UP001529275">
    <property type="component" value="Unassembled WGS sequence"/>
</dbReference>
<dbReference type="Gene3D" id="3.40.220.10">
    <property type="entry name" value="Leucine Aminopeptidase, subunit E, domain 1"/>
    <property type="match status" value="1"/>
</dbReference>
<dbReference type="GO" id="GO:0016787">
    <property type="term" value="F:hydrolase activity"/>
    <property type="evidence" value="ECO:0007669"/>
    <property type="project" value="UniProtKB-KW"/>
</dbReference>
<protein>
    <submittedName>
        <fullName evidence="2">Protein-ADP-ribose hydrolase</fullName>
    </submittedName>
</protein>
<evidence type="ECO:0000313" key="3">
    <source>
        <dbReference type="Proteomes" id="UP001529275"/>
    </source>
</evidence>